<evidence type="ECO:0000313" key="2">
    <source>
        <dbReference type="Proteomes" id="UP000076234"/>
    </source>
</evidence>
<dbReference type="Pfam" id="PF10038">
    <property type="entry name" value="DUF2274"/>
    <property type="match status" value="1"/>
</dbReference>
<reference evidence="2" key="1">
    <citation type="submission" date="2015-11" db="EMBL/GenBank/DDBJ databases">
        <title>Complete genome sequence of a polyethylene glycol-degrading strain Sphingopyxis terrae strain 203-1 (NBRC 15098).</title>
        <authorList>
            <person name="Yoshiyuki O."/>
            <person name="Shouta N."/>
            <person name="Nagata Y."/>
            <person name="Numata M."/>
            <person name="Tsuchikane K."/>
            <person name="Hosoyama A."/>
            <person name="Yamazoe A."/>
            <person name="Tsuda M."/>
            <person name="Fujita N."/>
            <person name="Kawai F."/>
        </authorList>
    </citation>
    <scope>NUCLEOTIDE SEQUENCE [LARGE SCALE GENOMIC DNA]</scope>
    <source>
        <strain evidence="2">203-1</strain>
    </source>
</reference>
<reference evidence="1 2" key="2">
    <citation type="journal article" date="2016" name="Genome Announc.">
        <title>Complete Genome Sequence of Sphingopyxis terrae Strain 203-1 (NBRC 111660), a Polyethylene Glycol Degrader.</title>
        <authorList>
            <person name="Ohtsubo Y."/>
            <person name="Nonoyama S."/>
            <person name="Nagata Y."/>
            <person name="Numata M."/>
            <person name="Tsuchikane K."/>
            <person name="Hosoyama A."/>
            <person name="Yamazoe A."/>
            <person name="Tsuda M."/>
            <person name="Fujita N."/>
            <person name="Kawai F."/>
        </authorList>
    </citation>
    <scope>NUCLEOTIDE SEQUENCE [LARGE SCALE GENOMIC DNA]</scope>
    <source>
        <strain evidence="1 2">203-1</strain>
    </source>
</reference>
<accession>A0A142W3G8</accession>
<protein>
    <recommendedName>
        <fullName evidence="3">DUF2274 domain-containing protein</fullName>
    </recommendedName>
</protein>
<dbReference type="STRING" id="1219058.AOA14_18520"/>
<dbReference type="AlphaFoldDB" id="A0A142W3G8"/>
<dbReference type="RefSeq" id="WP_062902863.1">
    <property type="nucleotide sequence ID" value="NZ_CP013342.1"/>
</dbReference>
<dbReference type="InterPro" id="IPR018733">
    <property type="entry name" value="DUF2274"/>
</dbReference>
<proteinExistence type="predicted"/>
<dbReference type="Proteomes" id="UP000076234">
    <property type="component" value="Chromosome"/>
</dbReference>
<organism evidence="1 2">
    <name type="scientific">Sphingopyxis terrae subsp. terrae NBRC 15098</name>
    <dbReference type="NCBI Taxonomy" id="1219058"/>
    <lineage>
        <taxon>Bacteria</taxon>
        <taxon>Pseudomonadati</taxon>
        <taxon>Pseudomonadota</taxon>
        <taxon>Alphaproteobacteria</taxon>
        <taxon>Sphingomonadales</taxon>
        <taxon>Sphingomonadaceae</taxon>
        <taxon>Sphingopyxis</taxon>
    </lineage>
</organism>
<dbReference type="EMBL" id="CP013342">
    <property type="protein sequence ID" value="AMU96596.1"/>
    <property type="molecule type" value="Genomic_DNA"/>
</dbReference>
<gene>
    <name evidence="1" type="ORF">AOA14_18520</name>
</gene>
<name>A0A142W3G8_9SPHN</name>
<evidence type="ECO:0008006" key="3">
    <source>
        <dbReference type="Google" id="ProtNLM"/>
    </source>
</evidence>
<evidence type="ECO:0000313" key="1">
    <source>
        <dbReference type="EMBL" id="AMU96596.1"/>
    </source>
</evidence>
<sequence length="73" mass="8311">MTKLRLGPIAEEKPVKLTLELPGALMRDLQDYSRVHAKLTGLESALPPERLIPPMIERFIASDREFGKQRRKG</sequence>
<dbReference type="KEGG" id="ster:AOA14_18520"/>